<gene>
    <name evidence="5" type="ORF">EBN03_22145</name>
</gene>
<name>A0A3M2KXV6_9NOCA</name>
<feature type="chain" id="PRO_5018117005" evidence="3">
    <location>
        <begin position="27"/>
        <end position="256"/>
    </location>
</feature>
<reference evidence="5 6" key="1">
    <citation type="submission" date="2018-10" db="EMBL/GenBank/DDBJ databases">
        <title>Isolation from cow dung.</title>
        <authorList>
            <person name="Ling L."/>
        </authorList>
    </citation>
    <scope>NUCLEOTIDE SEQUENCE [LARGE SCALE GENOMIC DNA]</scope>
    <source>
        <strain evidence="5 6">NEAU-LL90</strain>
    </source>
</reference>
<dbReference type="InterPro" id="IPR018114">
    <property type="entry name" value="TRYPSIN_HIS"/>
</dbReference>
<dbReference type="PANTHER" id="PTHR24276:SF98">
    <property type="entry name" value="FI18310P1-RELATED"/>
    <property type="match status" value="1"/>
</dbReference>
<dbReference type="InterPro" id="IPR001314">
    <property type="entry name" value="Peptidase_S1A"/>
</dbReference>
<dbReference type="OrthoDB" id="9815928at2"/>
<organism evidence="5 6">
    <name type="scientific">Nocardia stercoris</name>
    <dbReference type="NCBI Taxonomy" id="2483361"/>
    <lineage>
        <taxon>Bacteria</taxon>
        <taxon>Bacillati</taxon>
        <taxon>Actinomycetota</taxon>
        <taxon>Actinomycetes</taxon>
        <taxon>Mycobacteriales</taxon>
        <taxon>Nocardiaceae</taxon>
        <taxon>Nocardia</taxon>
    </lineage>
</organism>
<dbReference type="CDD" id="cd00190">
    <property type="entry name" value="Tryp_SPc"/>
    <property type="match status" value="1"/>
</dbReference>
<feature type="signal peptide" evidence="3">
    <location>
        <begin position="1"/>
        <end position="26"/>
    </location>
</feature>
<dbReference type="PROSITE" id="PS50240">
    <property type="entry name" value="TRYPSIN_DOM"/>
    <property type="match status" value="1"/>
</dbReference>
<dbReference type="PROSITE" id="PS00134">
    <property type="entry name" value="TRYPSIN_HIS"/>
    <property type="match status" value="1"/>
</dbReference>
<dbReference type="InterPro" id="IPR009003">
    <property type="entry name" value="Peptidase_S1_PA"/>
</dbReference>
<protein>
    <submittedName>
        <fullName evidence="5">Serine protease</fullName>
    </submittedName>
</protein>
<dbReference type="GO" id="GO:0004252">
    <property type="term" value="F:serine-type endopeptidase activity"/>
    <property type="evidence" value="ECO:0007669"/>
    <property type="project" value="InterPro"/>
</dbReference>
<keyword evidence="2" id="KW-1015">Disulfide bond</keyword>
<comment type="similarity">
    <text evidence="1">Belongs to the peptidase S1 family.</text>
</comment>
<dbReference type="AlphaFoldDB" id="A0A3M2KXV6"/>
<dbReference type="InterPro" id="IPR050430">
    <property type="entry name" value="Peptidase_S1"/>
</dbReference>
<keyword evidence="3" id="KW-0732">Signal</keyword>
<dbReference type="InterPro" id="IPR043504">
    <property type="entry name" value="Peptidase_S1_PA_chymotrypsin"/>
</dbReference>
<dbReference type="InterPro" id="IPR001254">
    <property type="entry name" value="Trypsin_dom"/>
</dbReference>
<dbReference type="SMART" id="SM00020">
    <property type="entry name" value="Tryp_SPc"/>
    <property type="match status" value="1"/>
</dbReference>
<dbReference type="Proteomes" id="UP000279275">
    <property type="component" value="Unassembled WGS sequence"/>
</dbReference>
<keyword evidence="5" id="KW-0378">Hydrolase</keyword>
<feature type="domain" description="Peptidase S1" evidence="4">
    <location>
        <begin position="35"/>
        <end position="256"/>
    </location>
</feature>
<evidence type="ECO:0000259" key="4">
    <source>
        <dbReference type="PROSITE" id="PS50240"/>
    </source>
</evidence>
<dbReference type="EMBL" id="RFFH01000010">
    <property type="protein sequence ID" value="RMI30349.1"/>
    <property type="molecule type" value="Genomic_DNA"/>
</dbReference>
<dbReference type="Gene3D" id="2.40.10.10">
    <property type="entry name" value="Trypsin-like serine proteases"/>
    <property type="match status" value="1"/>
</dbReference>
<dbReference type="PRINTS" id="PR00722">
    <property type="entry name" value="CHYMOTRYPSIN"/>
</dbReference>
<dbReference type="GO" id="GO:0006508">
    <property type="term" value="P:proteolysis"/>
    <property type="evidence" value="ECO:0007669"/>
    <property type="project" value="UniProtKB-KW"/>
</dbReference>
<dbReference type="PANTHER" id="PTHR24276">
    <property type="entry name" value="POLYSERASE-RELATED"/>
    <property type="match status" value="1"/>
</dbReference>
<evidence type="ECO:0000313" key="6">
    <source>
        <dbReference type="Proteomes" id="UP000279275"/>
    </source>
</evidence>
<keyword evidence="6" id="KW-1185">Reference proteome</keyword>
<keyword evidence="5" id="KW-0645">Protease</keyword>
<dbReference type="Pfam" id="PF00089">
    <property type="entry name" value="Trypsin"/>
    <property type="match status" value="1"/>
</dbReference>
<evidence type="ECO:0000256" key="2">
    <source>
        <dbReference type="ARBA" id="ARBA00023157"/>
    </source>
</evidence>
<evidence type="ECO:0000313" key="5">
    <source>
        <dbReference type="EMBL" id="RMI30349.1"/>
    </source>
</evidence>
<evidence type="ECO:0000256" key="3">
    <source>
        <dbReference type="SAM" id="SignalP"/>
    </source>
</evidence>
<accession>A0A3M2KXV6</accession>
<sequence>MRSSVRAALLAVAVLGSALAAAPAQALVSGPAHTVYGGTPATASDYPWLAAIGTPIFPLRPGGNFCGGVLITPDEVLTAAHCAAVGLAFPHLITVTFGRSNLESTEGTTAHVTEIRMDPRFRAGLFDDGDVDFHHDVAILRLDRTIPGPTAPVGTAHGSTATVLGWGATETDDGNPLLRSATVPLLAEDGCASYGTDFDPATQLCAGSTTADTAEYDSGGPILVDGKVVGLCAWSHGIATPGYPTIYSRVPTDVEF</sequence>
<comment type="caution">
    <text evidence="5">The sequence shown here is derived from an EMBL/GenBank/DDBJ whole genome shotgun (WGS) entry which is preliminary data.</text>
</comment>
<dbReference type="RefSeq" id="WP_122190017.1">
    <property type="nucleotide sequence ID" value="NZ_RFFH01000010.1"/>
</dbReference>
<proteinExistence type="inferred from homology"/>
<dbReference type="SUPFAM" id="SSF50494">
    <property type="entry name" value="Trypsin-like serine proteases"/>
    <property type="match status" value="1"/>
</dbReference>
<evidence type="ECO:0000256" key="1">
    <source>
        <dbReference type="ARBA" id="ARBA00007664"/>
    </source>
</evidence>